<dbReference type="InterPro" id="IPR049489">
    <property type="entry name" value="FabD-like_helical_ins"/>
</dbReference>
<reference evidence="5" key="1">
    <citation type="submission" date="2020-05" db="EMBL/GenBank/DDBJ databases">
        <title>Chitinophaga laudate sp. nov., isolated from a tropical peat swamp.</title>
        <authorList>
            <person name="Goh C.B.S."/>
            <person name="Lee M.S."/>
            <person name="Parimannan S."/>
            <person name="Pasbakhsh P."/>
            <person name="Yule C.M."/>
            <person name="Rajandas H."/>
            <person name="Loke S."/>
            <person name="Croft L."/>
            <person name="Tan J.B.L."/>
        </authorList>
    </citation>
    <scope>NUCLEOTIDE SEQUENCE</scope>
    <source>
        <strain evidence="5">Mgbs1</strain>
    </source>
</reference>
<dbReference type="NCBIfam" id="TIGR00128">
    <property type="entry name" value="fabD"/>
    <property type="match status" value="1"/>
</dbReference>
<dbReference type="Gene3D" id="3.20.20.70">
    <property type="entry name" value="Aldolase class I"/>
    <property type="match status" value="1"/>
</dbReference>
<dbReference type="PANTHER" id="PTHR42681:SF1">
    <property type="entry name" value="MALONYL-COA-ACYL CARRIER PROTEIN TRANSACYLASE, MITOCHONDRIAL"/>
    <property type="match status" value="1"/>
</dbReference>
<dbReference type="InterPro" id="IPR050858">
    <property type="entry name" value="Mal-CoA-ACP_Trans/PKS_FabD"/>
</dbReference>
<comment type="caution">
    <text evidence="5">The sequence shown here is derived from an EMBL/GenBank/DDBJ whole genome shotgun (WGS) entry which is preliminary data.</text>
</comment>
<evidence type="ECO:0000256" key="4">
    <source>
        <dbReference type="ARBA" id="ARBA00048462"/>
    </source>
</evidence>
<dbReference type="SUPFAM" id="SSF52151">
    <property type="entry name" value="FabD/lysophospholipase-like"/>
    <property type="match status" value="1"/>
</dbReference>
<dbReference type="GO" id="GO:0005829">
    <property type="term" value="C:cytosol"/>
    <property type="evidence" value="ECO:0007669"/>
    <property type="project" value="TreeGrafter"/>
</dbReference>
<sequence length="797" mass="87769">MKKAFLFPGQGSQRRGMGKELFPQYKTYTDNASDILGYDITGLCEEDPDRLLNQTQYTQPALYVVNALTYLDRISREEPPDFVLGHSLGEYVALFAAGVFSFETGLQLVKKRAEIMGAVKHGGMAALLGLKMEAVKKILQQFNYTGIDIANYNSAEQIVISGIREEILGAQKNFEASGARLYYPLNVSGAFHSRYLQGASQEFGNYVKGFSFAAPKIPVIANVTARPYEDGATADLLTRQIATQVRWYESVSYLLCQDELSFYEIGPGDVLTKMINFIMADPIPAAEMGITPPAPPPPAAVKESVPETRNNVYPLWLDRFIPVGNDGGPQSDIQALAAGMGAAGFRETYGVRYAYAAGAMSYGISSPRQIVRMGKAGLLSFLGTEGVSLAEVEEAIQYIKQQGGPQLPYGVNIGSHPERPETEEELVTLFIRHGVKNVEAAAYLGLSKAIVYYRVKGLYKDNKGNIVAGNHIMAKLSRPEIAEIFLEPPPRAIVDKLLAEGRISAEQAALSRLVPMADDICAVADSAGHTDRRMPYALLPVIRRMRDETVSKLAYATPVRVGVAGGIGTADAVAASFVLGADFIMTGSVNQCTVDAGTSIAVKDMLQEINMQDTDYAPAGDMFETGTRIQVLKKGMFFPARANKLYELYRRYESLDQIPVKDRTQLEERYFKKSLDSVFEEITRQKDPAEISKALQNPRHKMALVFRHYFTVSQQAALKGDVAIREDFQVFCSPALGAFNQWVKGTPLQSWRNRHAEEVAWLLMLGGALYLRDFYLQFAPSSAVNISRPAKQLSSVL</sequence>
<dbReference type="InterPro" id="IPR016036">
    <property type="entry name" value="Malonyl_transacylase_ACP-bd"/>
</dbReference>
<dbReference type="OrthoDB" id="9805460at2"/>
<evidence type="ECO:0000313" key="5">
    <source>
        <dbReference type="EMBL" id="NSL86231.1"/>
    </source>
</evidence>
<dbReference type="InterPro" id="IPR014179">
    <property type="entry name" value="PfaD-like_TIM-barrel"/>
</dbReference>
<dbReference type="AlphaFoldDB" id="A0A3S1D0N2"/>
<dbReference type="InterPro" id="IPR014043">
    <property type="entry name" value="Acyl_transferase_dom"/>
</dbReference>
<comment type="catalytic activity">
    <reaction evidence="4">
        <text>holo-[ACP] + malonyl-CoA = malonyl-[ACP] + CoA</text>
        <dbReference type="Rhea" id="RHEA:41792"/>
        <dbReference type="Rhea" id="RHEA-COMP:9623"/>
        <dbReference type="Rhea" id="RHEA-COMP:9685"/>
        <dbReference type="ChEBI" id="CHEBI:57287"/>
        <dbReference type="ChEBI" id="CHEBI:57384"/>
        <dbReference type="ChEBI" id="CHEBI:64479"/>
        <dbReference type="ChEBI" id="CHEBI:78449"/>
        <dbReference type="EC" id="2.3.1.39"/>
    </reaction>
</comment>
<dbReference type="SUPFAM" id="SSF55048">
    <property type="entry name" value="Probable ACP-binding domain of malonyl-CoA ACP transacylase"/>
    <property type="match status" value="1"/>
</dbReference>
<dbReference type="Gene3D" id="3.40.366.10">
    <property type="entry name" value="Malonyl-Coenzyme A Acyl Carrier Protein, domain 2"/>
    <property type="match status" value="1"/>
</dbReference>
<dbReference type="InterPro" id="IPR016035">
    <property type="entry name" value="Acyl_Trfase/lysoPLipase"/>
</dbReference>
<dbReference type="SMART" id="SM00827">
    <property type="entry name" value="PKS_AT"/>
    <property type="match status" value="1"/>
</dbReference>
<dbReference type="Pfam" id="PF00698">
    <property type="entry name" value="Acyl_transf_1"/>
    <property type="match status" value="1"/>
</dbReference>
<dbReference type="EMBL" id="RIAR02000001">
    <property type="protein sequence ID" value="NSL86231.1"/>
    <property type="molecule type" value="Genomic_DNA"/>
</dbReference>
<keyword evidence="6" id="KW-1185">Reference proteome</keyword>
<keyword evidence="3 5" id="KW-0012">Acyltransferase</keyword>
<dbReference type="InterPro" id="IPR001227">
    <property type="entry name" value="Ac_transferase_dom_sf"/>
</dbReference>
<evidence type="ECO:0000256" key="3">
    <source>
        <dbReference type="ARBA" id="ARBA00023315"/>
    </source>
</evidence>
<organism evidence="5 6">
    <name type="scientific">Chitinophaga solisilvae</name>
    <dbReference type="NCBI Taxonomy" id="1233460"/>
    <lineage>
        <taxon>Bacteria</taxon>
        <taxon>Pseudomonadati</taxon>
        <taxon>Bacteroidota</taxon>
        <taxon>Chitinophagia</taxon>
        <taxon>Chitinophagales</taxon>
        <taxon>Chitinophagaceae</taxon>
        <taxon>Chitinophaga</taxon>
    </lineage>
</organism>
<dbReference type="NCBIfam" id="TIGR02814">
    <property type="entry name" value="pfaD_fam"/>
    <property type="match status" value="1"/>
</dbReference>
<evidence type="ECO:0000256" key="2">
    <source>
        <dbReference type="ARBA" id="ARBA00022679"/>
    </source>
</evidence>
<gene>
    <name evidence="5" type="primary">fabD</name>
    <name evidence="5" type="ORF">ECE50_005290</name>
</gene>
<dbReference type="InterPro" id="IPR004410">
    <property type="entry name" value="Malonyl_CoA-ACP_transAc_FabD"/>
</dbReference>
<dbReference type="Pfam" id="PF21607">
    <property type="entry name" value="FabD_helical_ins"/>
    <property type="match status" value="1"/>
</dbReference>
<dbReference type="PANTHER" id="PTHR42681">
    <property type="entry name" value="MALONYL-COA-ACYL CARRIER PROTEIN TRANSACYLASE, MITOCHONDRIAL"/>
    <property type="match status" value="1"/>
</dbReference>
<keyword evidence="2 5" id="KW-0808">Transferase</keyword>
<dbReference type="SUPFAM" id="SSF51412">
    <property type="entry name" value="Inosine monophosphate dehydrogenase (IMPDH)"/>
    <property type="match status" value="1"/>
</dbReference>
<protein>
    <recommendedName>
        <fullName evidence="1">[acyl-carrier-protein] S-malonyltransferase</fullName>
        <ecNumber evidence="1">2.3.1.39</ecNumber>
    </recommendedName>
</protein>
<dbReference type="CDD" id="cd04742">
    <property type="entry name" value="NPD_FabD"/>
    <property type="match status" value="1"/>
</dbReference>
<dbReference type="Proteomes" id="UP000281028">
    <property type="component" value="Unassembled WGS sequence"/>
</dbReference>
<evidence type="ECO:0000256" key="1">
    <source>
        <dbReference type="ARBA" id="ARBA00013258"/>
    </source>
</evidence>
<dbReference type="Gene3D" id="3.30.70.250">
    <property type="entry name" value="Malonyl-CoA ACP transacylase, ACP-binding"/>
    <property type="match status" value="1"/>
</dbReference>
<dbReference type="GO" id="GO:0006633">
    <property type="term" value="P:fatty acid biosynthetic process"/>
    <property type="evidence" value="ECO:0007669"/>
    <property type="project" value="TreeGrafter"/>
</dbReference>
<dbReference type="GO" id="GO:0004314">
    <property type="term" value="F:[acyl-carrier-protein] S-malonyltransferase activity"/>
    <property type="evidence" value="ECO:0007669"/>
    <property type="project" value="UniProtKB-EC"/>
</dbReference>
<evidence type="ECO:0000313" key="6">
    <source>
        <dbReference type="Proteomes" id="UP000281028"/>
    </source>
</evidence>
<accession>A0A3S1D0N2</accession>
<name>A0A3S1D0N2_9BACT</name>
<dbReference type="InterPro" id="IPR013785">
    <property type="entry name" value="Aldolase_TIM"/>
</dbReference>
<proteinExistence type="predicted"/>
<dbReference type="EC" id="2.3.1.39" evidence="1"/>